<dbReference type="Gene3D" id="2.180.10.10">
    <property type="entry name" value="RHS repeat-associated core"/>
    <property type="match status" value="1"/>
</dbReference>
<dbReference type="InterPro" id="IPR050708">
    <property type="entry name" value="T6SS_VgrG/RHS"/>
</dbReference>
<proteinExistence type="predicted"/>
<feature type="region of interest" description="Disordered" evidence="1">
    <location>
        <begin position="164"/>
        <end position="192"/>
    </location>
</feature>
<gene>
    <name evidence="2" type="ORF">FcAc13_05425</name>
</gene>
<sequence>MVSDYLGRPDKAYDDKGKLVWQVEFDIYGRIREDSFNNQSFIPFRQLGQYEDKELDGLYYNRFRYYNPETGMYTSKDPIGLAGNNPNLYAYVHDSNTMVDPFGLDEKLTEGIVYRMASGTPDSMTPRPGKDTTSGLSFSLDKPEGKYQAVDVAKLNGTGLEAINDHGSHVSIRPENDPDFKKLNEWASTRQT</sequence>
<dbReference type="PANTHER" id="PTHR32305">
    <property type="match status" value="1"/>
</dbReference>
<comment type="caution">
    <text evidence="2">The sequence shown here is derived from an EMBL/GenBank/DDBJ whole genome shotgun (WGS) entry which is preliminary data.</text>
</comment>
<protein>
    <recommendedName>
        <fullName evidence="4">Rhs family protein</fullName>
    </recommendedName>
</protein>
<reference evidence="2 3" key="1">
    <citation type="submission" date="2020-06" db="EMBL/GenBank/DDBJ databases">
        <title>Frischella cerana isolated from Apis cerana gut homogenate.</title>
        <authorList>
            <person name="Wolter L.A."/>
            <person name="Suenami S."/>
            <person name="Miyazaki R."/>
        </authorList>
    </citation>
    <scope>NUCLEOTIDE SEQUENCE [LARGE SCALE GENOMIC DNA]</scope>
    <source>
        <strain evidence="2 3">Ac13</strain>
    </source>
</reference>
<organism evidence="2 3">
    <name type="scientific">Frischella japonica</name>
    <dbReference type="NCBI Taxonomy" id="2741544"/>
    <lineage>
        <taxon>Bacteria</taxon>
        <taxon>Pseudomonadati</taxon>
        <taxon>Pseudomonadota</taxon>
        <taxon>Gammaproteobacteria</taxon>
        <taxon>Orbales</taxon>
        <taxon>Orbaceae</taxon>
        <taxon>Frischella</taxon>
    </lineage>
</organism>
<dbReference type="NCBIfam" id="TIGR03696">
    <property type="entry name" value="Rhs_assc_core"/>
    <property type="match status" value="1"/>
</dbReference>
<feature type="compositionally biased region" description="Basic and acidic residues" evidence="1">
    <location>
        <begin position="164"/>
        <end position="184"/>
    </location>
</feature>
<dbReference type="PANTHER" id="PTHR32305:SF15">
    <property type="entry name" value="PROTEIN RHSA-RELATED"/>
    <property type="match status" value="1"/>
</dbReference>
<evidence type="ECO:0000256" key="1">
    <source>
        <dbReference type="SAM" id="MobiDB-lite"/>
    </source>
</evidence>
<name>A0ABR7QX38_9GAMM</name>
<dbReference type="Proteomes" id="UP000651208">
    <property type="component" value="Unassembled WGS sequence"/>
</dbReference>
<feature type="region of interest" description="Disordered" evidence="1">
    <location>
        <begin position="118"/>
        <end position="140"/>
    </location>
</feature>
<dbReference type="EMBL" id="JABURY010000013">
    <property type="protein sequence ID" value="MBC9130749.1"/>
    <property type="molecule type" value="Genomic_DNA"/>
</dbReference>
<dbReference type="InterPro" id="IPR022385">
    <property type="entry name" value="Rhs_assc_core"/>
</dbReference>
<evidence type="ECO:0008006" key="4">
    <source>
        <dbReference type="Google" id="ProtNLM"/>
    </source>
</evidence>
<evidence type="ECO:0000313" key="3">
    <source>
        <dbReference type="Proteomes" id="UP000651208"/>
    </source>
</evidence>
<keyword evidence="3" id="KW-1185">Reference proteome</keyword>
<accession>A0ABR7QX38</accession>
<evidence type="ECO:0000313" key="2">
    <source>
        <dbReference type="EMBL" id="MBC9130749.1"/>
    </source>
</evidence>